<dbReference type="AlphaFoldDB" id="A0ABD5W7E9"/>
<sequence>MARCAEERCSRAAAVRLHVPWATDRDVCVAHARVQAQQDGVVAEPLPDSDGEWE</sequence>
<dbReference type="InterPro" id="IPR058327">
    <property type="entry name" value="DUF8014"/>
</dbReference>
<organism evidence="2 3">
    <name type="scientific">Halobaculum lipolyticum</name>
    <dbReference type="NCBI Taxonomy" id="3032001"/>
    <lineage>
        <taxon>Archaea</taxon>
        <taxon>Methanobacteriati</taxon>
        <taxon>Methanobacteriota</taxon>
        <taxon>Stenosarchaea group</taxon>
        <taxon>Halobacteria</taxon>
        <taxon>Halobacteriales</taxon>
        <taxon>Haloferacaceae</taxon>
        <taxon>Halobaculum</taxon>
    </lineage>
</organism>
<protein>
    <recommendedName>
        <fullName evidence="1">DUF8014 domain-containing protein</fullName>
    </recommendedName>
</protein>
<dbReference type="Pfam" id="PF26046">
    <property type="entry name" value="DUF8014"/>
    <property type="match status" value="1"/>
</dbReference>
<evidence type="ECO:0000259" key="1">
    <source>
        <dbReference type="Pfam" id="PF26046"/>
    </source>
</evidence>
<evidence type="ECO:0000313" key="2">
    <source>
        <dbReference type="EMBL" id="MFC7068370.1"/>
    </source>
</evidence>
<proteinExistence type="predicted"/>
<dbReference type="RefSeq" id="WP_284031507.1">
    <property type="nucleotide sequence ID" value="NZ_CP126154.1"/>
</dbReference>
<dbReference type="GeneID" id="81126413"/>
<accession>A0ABD5W7E9</accession>
<dbReference type="EMBL" id="JBHTAH010000001">
    <property type="protein sequence ID" value="MFC7068370.1"/>
    <property type="molecule type" value="Genomic_DNA"/>
</dbReference>
<feature type="domain" description="DUF8014" evidence="1">
    <location>
        <begin position="1"/>
        <end position="54"/>
    </location>
</feature>
<comment type="caution">
    <text evidence="2">The sequence shown here is derived from an EMBL/GenBank/DDBJ whole genome shotgun (WGS) entry which is preliminary data.</text>
</comment>
<name>A0ABD5W7E9_9EURY</name>
<dbReference type="Proteomes" id="UP001596461">
    <property type="component" value="Unassembled WGS sequence"/>
</dbReference>
<keyword evidence="3" id="KW-1185">Reference proteome</keyword>
<gene>
    <name evidence="2" type="ORF">ACFQL9_01850</name>
</gene>
<reference evidence="2 3" key="1">
    <citation type="journal article" date="2019" name="Int. J. Syst. Evol. Microbiol.">
        <title>The Global Catalogue of Microorganisms (GCM) 10K type strain sequencing project: providing services to taxonomists for standard genome sequencing and annotation.</title>
        <authorList>
            <consortium name="The Broad Institute Genomics Platform"/>
            <consortium name="The Broad Institute Genome Sequencing Center for Infectious Disease"/>
            <person name="Wu L."/>
            <person name="Ma J."/>
        </authorList>
    </citation>
    <scope>NUCLEOTIDE SEQUENCE [LARGE SCALE GENOMIC DNA]</scope>
    <source>
        <strain evidence="2 3">DT31</strain>
    </source>
</reference>
<evidence type="ECO:0000313" key="3">
    <source>
        <dbReference type="Proteomes" id="UP001596461"/>
    </source>
</evidence>